<dbReference type="Proteomes" id="UP000076722">
    <property type="component" value="Unassembled WGS sequence"/>
</dbReference>
<evidence type="ECO:0008006" key="3">
    <source>
        <dbReference type="Google" id="ProtNLM"/>
    </source>
</evidence>
<dbReference type="EMBL" id="KV419415">
    <property type="protein sequence ID" value="KZS91522.1"/>
    <property type="molecule type" value="Genomic_DNA"/>
</dbReference>
<dbReference type="AlphaFoldDB" id="A0A164SIP3"/>
<dbReference type="OrthoDB" id="3181669at2759"/>
<evidence type="ECO:0000313" key="2">
    <source>
        <dbReference type="Proteomes" id="UP000076722"/>
    </source>
</evidence>
<accession>A0A164SIP3</accession>
<keyword evidence="2" id="KW-1185">Reference proteome</keyword>
<organism evidence="1 2">
    <name type="scientific">Sistotremastrum niveocremeum HHB9708</name>
    <dbReference type="NCBI Taxonomy" id="1314777"/>
    <lineage>
        <taxon>Eukaryota</taxon>
        <taxon>Fungi</taxon>
        <taxon>Dikarya</taxon>
        <taxon>Basidiomycota</taxon>
        <taxon>Agaricomycotina</taxon>
        <taxon>Agaricomycetes</taxon>
        <taxon>Sistotremastrales</taxon>
        <taxon>Sistotremastraceae</taxon>
        <taxon>Sertulicium</taxon>
        <taxon>Sertulicium niveocremeum</taxon>
    </lineage>
</organism>
<protein>
    <recommendedName>
        <fullName evidence="3">F-box domain-containing protein</fullName>
    </recommendedName>
</protein>
<gene>
    <name evidence="1" type="ORF">SISNIDRAFT_456746</name>
</gene>
<evidence type="ECO:0000313" key="1">
    <source>
        <dbReference type="EMBL" id="KZS91522.1"/>
    </source>
</evidence>
<proteinExistence type="predicted"/>
<sequence>MGSHDTFSKDPDQSIALNSLEGIASGLESALQAIKKLIVEISNGDEYHSKSQPKDRRQARDPGPREFLRSTIEDVDLIQKEANSAFHVAIAEIAQRSNIYTEINQLPEEIMLKVITDYIEQSGPNVRRRNMDSRYDGYPSRIWVELRQVCRSWTNKINNFSSLWSSINLQWPLRFIDLHTKLSRSVSLQVWCPATDTFSTTSVFHYEWLIGSIHRMTRLQIHLPLYLLEDQTNRALEFLSQCVIKAPVCALKTLAVCCDDEVPYPSLIPDLTPLNLRDLRLHYCWAPIGLPATLRTIHVISRSEAITVRDIYRVLSECPMLYSCIFDVKTRPFDHSPNFDAVPCDSPLELPRLRTLQVGDFPVAHIEWFYKQIVVDHLSSNTITIGSTSDPASPLSLPDGVREYASQATCLEIQLPQHLRYVLKDRFHHSINIPPGVQHTDVAHCSILWYFQTLAHNFVSVRRLYIQNFLFRESTDWAQAISELTSLEKLHVSGFDVIALLMALRQADYLRNSGLHTISLDERWSWSRREHRYWGAWGTVSDEINSTSEPASVSMSVEEALESFLLFRSERGLGIRHLILTYKCDADFIERCRSFGTVVEERIEEQLESLEGEPLEFSFTEDK</sequence>
<name>A0A164SIP3_9AGAM</name>
<reference evidence="1 2" key="1">
    <citation type="journal article" date="2016" name="Mol. Biol. Evol.">
        <title>Comparative Genomics of Early-Diverging Mushroom-Forming Fungi Provides Insights into the Origins of Lignocellulose Decay Capabilities.</title>
        <authorList>
            <person name="Nagy L.G."/>
            <person name="Riley R."/>
            <person name="Tritt A."/>
            <person name="Adam C."/>
            <person name="Daum C."/>
            <person name="Floudas D."/>
            <person name="Sun H."/>
            <person name="Yadav J.S."/>
            <person name="Pangilinan J."/>
            <person name="Larsson K.H."/>
            <person name="Matsuura K."/>
            <person name="Barry K."/>
            <person name="Labutti K."/>
            <person name="Kuo R."/>
            <person name="Ohm R.A."/>
            <person name="Bhattacharya S.S."/>
            <person name="Shirouzu T."/>
            <person name="Yoshinaga Y."/>
            <person name="Martin F.M."/>
            <person name="Grigoriev I.V."/>
            <person name="Hibbett D.S."/>
        </authorList>
    </citation>
    <scope>NUCLEOTIDE SEQUENCE [LARGE SCALE GENOMIC DNA]</scope>
    <source>
        <strain evidence="1 2">HHB9708</strain>
    </source>
</reference>